<feature type="domain" description="Chitin-binding type-2" evidence="8">
    <location>
        <begin position="1603"/>
        <end position="1663"/>
    </location>
</feature>
<feature type="domain" description="Chitin-binding type-2" evidence="8">
    <location>
        <begin position="1153"/>
        <end position="1217"/>
    </location>
</feature>
<feature type="domain" description="Chitin-binding type-2" evidence="8">
    <location>
        <begin position="1900"/>
        <end position="1963"/>
    </location>
</feature>
<feature type="domain" description="Chitin-binding type-2" evidence="8">
    <location>
        <begin position="104"/>
        <end position="166"/>
    </location>
</feature>
<proteinExistence type="predicted"/>
<dbReference type="GO" id="GO:0005576">
    <property type="term" value="C:extracellular region"/>
    <property type="evidence" value="ECO:0007669"/>
    <property type="project" value="InterPro"/>
</dbReference>
<evidence type="ECO:0000256" key="2">
    <source>
        <dbReference type="ARBA" id="ARBA00022729"/>
    </source>
</evidence>
<feature type="region of interest" description="Disordered" evidence="6">
    <location>
        <begin position="420"/>
        <end position="456"/>
    </location>
</feature>
<keyword evidence="1" id="KW-0147">Chitin-binding</keyword>
<feature type="domain" description="Chitin-binding type-2" evidence="8">
    <location>
        <begin position="1755"/>
        <end position="1813"/>
    </location>
</feature>
<dbReference type="PROSITE" id="PS50940">
    <property type="entry name" value="CHIT_BIND_II"/>
    <property type="match status" value="12"/>
</dbReference>
<dbReference type="GO" id="GO:0008061">
    <property type="term" value="F:chitin binding"/>
    <property type="evidence" value="ECO:0007669"/>
    <property type="project" value="UniProtKB-KW"/>
</dbReference>
<feature type="signal peptide" evidence="7">
    <location>
        <begin position="1"/>
        <end position="26"/>
    </location>
</feature>
<dbReference type="Pfam" id="PF01607">
    <property type="entry name" value="CBM_14"/>
    <property type="match status" value="4"/>
</dbReference>
<evidence type="ECO:0000256" key="5">
    <source>
        <dbReference type="ARBA" id="ARBA00023180"/>
    </source>
</evidence>
<dbReference type="SUPFAM" id="SSF57625">
    <property type="entry name" value="Invertebrate chitin-binding proteins"/>
    <property type="match status" value="10"/>
</dbReference>
<reference evidence="9" key="1">
    <citation type="submission" date="2022-08" db="UniProtKB">
        <authorList>
            <consortium name="EnsemblMetazoa"/>
        </authorList>
    </citation>
    <scope>IDENTIFICATION</scope>
    <source>
        <strain evidence="9">05x7-T-G4-1.051#20</strain>
    </source>
</reference>
<evidence type="ECO:0000313" key="10">
    <source>
        <dbReference type="Proteomes" id="UP000005408"/>
    </source>
</evidence>
<name>A0A8W8IY43_MAGGI</name>
<evidence type="ECO:0000256" key="4">
    <source>
        <dbReference type="ARBA" id="ARBA00023157"/>
    </source>
</evidence>
<dbReference type="InterPro" id="IPR051940">
    <property type="entry name" value="Chitin_bind-dev_reg"/>
</dbReference>
<accession>A0A8W8IY43</accession>
<feature type="domain" description="Chitin-binding type-2" evidence="8">
    <location>
        <begin position="458"/>
        <end position="521"/>
    </location>
</feature>
<dbReference type="SMART" id="SM00494">
    <property type="entry name" value="ChtBD2"/>
    <property type="match status" value="20"/>
</dbReference>
<evidence type="ECO:0000256" key="1">
    <source>
        <dbReference type="ARBA" id="ARBA00022669"/>
    </source>
</evidence>
<feature type="chain" id="PRO_5036481016" description="Chitin-binding type-2 domain-containing protein" evidence="7">
    <location>
        <begin position="27"/>
        <end position="2048"/>
    </location>
</feature>
<feature type="domain" description="Chitin-binding type-2" evidence="8">
    <location>
        <begin position="1305"/>
        <end position="1365"/>
    </location>
</feature>
<evidence type="ECO:0000256" key="6">
    <source>
        <dbReference type="SAM" id="MobiDB-lite"/>
    </source>
</evidence>
<evidence type="ECO:0000256" key="7">
    <source>
        <dbReference type="SAM" id="SignalP"/>
    </source>
</evidence>
<evidence type="ECO:0000259" key="8">
    <source>
        <dbReference type="PROSITE" id="PS50940"/>
    </source>
</evidence>
<keyword evidence="10" id="KW-1185">Reference proteome</keyword>
<feature type="domain" description="Chitin-binding type-2" evidence="8">
    <location>
        <begin position="1456"/>
        <end position="1516"/>
    </location>
</feature>
<feature type="domain" description="Chitin-binding type-2" evidence="8">
    <location>
        <begin position="1005"/>
        <end position="1065"/>
    </location>
</feature>
<dbReference type="PANTHER" id="PTHR23301">
    <property type="entry name" value="CHITIN BINDING PERITROPHIN-A"/>
    <property type="match status" value="1"/>
</dbReference>
<protein>
    <recommendedName>
        <fullName evidence="8">Chitin-binding type-2 domain-containing protein</fullName>
    </recommendedName>
</protein>
<keyword evidence="4" id="KW-1015">Disulfide bond</keyword>
<feature type="compositionally biased region" description="Pro residues" evidence="6">
    <location>
        <begin position="422"/>
        <end position="437"/>
    </location>
</feature>
<keyword evidence="5" id="KW-0325">Glycoprotein</keyword>
<dbReference type="PANTHER" id="PTHR23301:SF0">
    <property type="entry name" value="CHITIN-BINDING TYPE-2 DOMAIN-CONTAINING PROTEIN-RELATED"/>
    <property type="match status" value="1"/>
</dbReference>
<organism evidence="9 10">
    <name type="scientific">Magallana gigas</name>
    <name type="common">Pacific oyster</name>
    <name type="synonym">Crassostrea gigas</name>
    <dbReference type="NCBI Taxonomy" id="29159"/>
    <lineage>
        <taxon>Eukaryota</taxon>
        <taxon>Metazoa</taxon>
        <taxon>Spiralia</taxon>
        <taxon>Lophotrochozoa</taxon>
        <taxon>Mollusca</taxon>
        <taxon>Bivalvia</taxon>
        <taxon>Autobranchia</taxon>
        <taxon>Pteriomorphia</taxon>
        <taxon>Ostreida</taxon>
        <taxon>Ostreoidea</taxon>
        <taxon>Ostreidae</taxon>
        <taxon>Magallana</taxon>
    </lineage>
</organism>
<dbReference type="InterPro" id="IPR002557">
    <property type="entry name" value="Chitin-bd_dom"/>
</dbReference>
<keyword evidence="2 7" id="KW-0732">Signal</keyword>
<feature type="domain" description="Chitin-binding type-2" evidence="8">
    <location>
        <begin position="251"/>
        <end position="307"/>
    </location>
</feature>
<evidence type="ECO:0000313" key="9">
    <source>
        <dbReference type="EnsemblMetazoa" id="G16369.1:cds"/>
    </source>
</evidence>
<dbReference type="Proteomes" id="UP000005408">
    <property type="component" value="Unassembled WGS sequence"/>
</dbReference>
<dbReference type="EnsemblMetazoa" id="G16369.1">
    <property type="protein sequence ID" value="G16369.1:cds"/>
    <property type="gene ID" value="G16369"/>
</dbReference>
<feature type="domain" description="Chitin-binding type-2" evidence="8">
    <location>
        <begin position="609"/>
        <end position="671"/>
    </location>
</feature>
<keyword evidence="3" id="KW-0677">Repeat</keyword>
<evidence type="ECO:0000256" key="3">
    <source>
        <dbReference type="ARBA" id="ARBA00022737"/>
    </source>
</evidence>
<feature type="region of interest" description="Disordered" evidence="6">
    <location>
        <begin position="866"/>
        <end position="895"/>
    </location>
</feature>
<dbReference type="InterPro" id="IPR036508">
    <property type="entry name" value="Chitin-bd_dom_sf"/>
</dbReference>
<dbReference type="Gene3D" id="2.170.140.10">
    <property type="entry name" value="Chitin binding domain"/>
    <property type="match status" value="5"/>
</dbReference>
<sequence length="2048" mass="230404">MTRMSFHQNLLYLCYISVLTIGLASAKLKRGYYPNLIDFCANDEVYVGIPWNCHGYLHCQNANGLKMPFWIDCPASLYYNYGSKTCTWPQNVSKPCPSTGDVVMSFCPDYPAVQVLHPTQCAQFYDCSNMNSLPNQPAYLNECPYPKLFNDQTLRCEDYASVDCGDRAEPLSPCDYVRHQCSGPGCTPCTDLIPGCEGVPNGPTSYQGRLLTKFYLMCKNNKTESIEICRDGVFDPVLGRCTREVDPRAVDILCTTNPFARMEHPGDCTKYFDCRDKNQMIKECTYPKLYSPTQQACLDFQDVQCNGRREYKAPCDYKAYQCTGANCPVCELEHPSCEGLPDGKNAFLGREQTPWYIECLGERTINTLTCPGQNIFDPVERRCLGEDIAPTLFPDKAPYDPEEVAMQAIKGIPPMINIDGQRPPPPNMRNPPNPVSPANPMFPTNPRNSRNPVSGQMHPMCVGNEGLLIADPNNCARYFNCSSLAVRYEGFELNQDECPYPQLFSIETGFCEDFPEVNCKGRFVPKAPCQYLNSQRNCNGPMCALPCEERSPSCEGMRDGNNTFIGRELSPFYISCFKERTLSVGICRYGVYDPNLRFCTTELDPYSVDTFCTERPTKIFPHIANCARYYNCSAMMKDPVLGRYLRECPFPQLFNIESLSCVPREAANCRWRYEPKDPCEWKKNQHCEDPNCVPCAVRYNGCRQKPDGNHAVPNNNFEYLQCQNGNVLSIRSCAPNTYDPINAECSMPEYDCKGLPDGRNPMPGNEMGYILCQKENYAGKDTCSPNFYDALNRICRPRADTISCDGLSDGNYPMPKTNTEYFVCEGNVLVQYGSCSPDYFDPELRKCTTTLANRNIPRETNLQLPSEVMPSIPTPPPQLTPTSRSTPILSRDRPSRKLDCTGKPDGFNVVPGSATEFYICSNNVFLGFDTCKPYIFDFEQRSCAVAPCAGMPDGPTAIPGNDVFFIVCENERMSQLRSCSPGVFSPALRLCVDKKSSQFNPSDPVAFCTENPLAIMAHPDNCARYIDCTNRNSRIGQYQHECRYPDLFDSYNNSCKSYREINCGTRPEPKAPCDYKMNLICENPAGSCPPCEAEHPSCIGKRDGPQAVPGRKNFFMECMDERTKRVTECPAVAPNFDPALGSCAMEFDPLNPSPYCKTNPSAVVPHPNNCHQYIDCRQMNTPLGNYLQECPYPLLVSENDTNSGTPCQSFDLVNCGRRLEPKSPCDYEFSHKPCTEIDQRKCVPCSVRLPSCRNLRDGTHPHPTIPNKYLICKMERTLRVMTCLKGVFDEALRQCREVADSSNPVAYCQANPNERLPDSDNCARFYDCSLPNSKYGAYVDECEYPKLYDSELKRCRPFMQVRCGRRRVPIDPCDYIQNELCPAGQTTCKPCRERIPSCNGLPNGNNTYPGQPGGPLYITCFNDRTIFVRTCEAGIYDPIVKSCVSIASEINPANPRAFCDANPGVKVAHPRDCSKYFDCSRPNGDYGQYMFECKYPDLFDQVSRRCEAYSSVSCGSRVIPLNPCDSLQNQCRPGDLACVPCAERLPSCVGRENGNNTFPGRDMSDTFVICWEGRTVSVETCPEGYFDPKQRKCRTEIGAVAIRAYCEAHPGEIKANPVNCAQYFDCGEESIKARTFLRECPYPHVFDDQSSTCVNFTLVDCGKRREYTSPCDYLQNRCPPSNPTCKPCSERHFDCSKLVDGLHPTNSDATRDSYVICFRGRTIATEKCREGVFDPVERRCTRLREATQLTEDMVKKHCTEKPKDILPHPLQCAQYYDCRQAIGDSHLRECRYPQLFDITTMTCKNFSDVTCGDRLEPQAPCDYLQNHCEQNSANCVPCEDRLPSCINLPDNNNPYPGKLDSEYYIKCYRNRTVSVEACQVSKYNPATRQCSENVSPVVLGKFCRDNPTSIIPDPENCGRYYNCSDPSTVQGLNKPYLRECTYPKLFASPAVGCQLFMMVDCAKRKKIPMSPCEYVENQCFGTNCEPCESKFPSCIGKPDGSNVFPAKENTGYYIVCYRQRTVAIVSCNQGVYSHSERACVSDPKPAIA</sequence>
<feature type="compositionally biased region" description="Polar residues" evidence="6">
    <location>
        <begin position="445"/>
        <end position="454"/>
    </location>
</feature>
<feature type="domain" description="Chitin-binding type-2" evidence="8">
    <location>
        <begin position="37"/>
        <end position="98"/>
    </location>
</feature>